<evidence type="ECO:0000313" key="1">
    <source>
        <dbReference type="EMBL" id="KAK7551629.1"/>
    </source>
</evidence>
<reference evidence="1 2" key="1">
    <citation type="submission" date="2024-04" db="EMBL/GenBank/DDBJ databases">
        <title>Phyllosticta paracitricarpa is synonymous to the EU quarantine fungus P. citricarpa based on phylogenomic analyses.</title>
        <authorList>
            <consortium name="Lawrence Berkeley National Laboratory"/>
            <person name="Van Ingen-Buijs V.A."/>
            <person name="Van Westerhoven A.C."/>
            <person name="Haridas S."/>
            <person name="Skiadas P."/>
            <person name="Martin F."/>
            <person name="Groenewald J.Z."/>
            <person name="Crous P.W."/>
            <person name="Seidl M.F."/>
        </authorList>
    </citation>
    <scope>NUCLEOTIDE SEQUENCE [LARGE SCALE GENOMIC DNA]</scope>
    <source>
        <strain evidence="1 2">CBS 122670</strain>
    </source>
</reference>
<sequence>MLVFFNWRYSHEGVIGLLFISLLYPFRATTRFFPFSLVSLLNSCLEKAPYECQDTIHALYDTNLFSLCHVAWSAGPMEMVTT</sequence>
<protein>
    <submittedName>
        <fullName evidence="1">Uncharacterized protein</fullName>
    </submittedName>
</protein>
<evidence type="ECO:0000313" key="2">
    <source>
        <dbReference type="Proteomes" id="UP001365128"/>
    </source>
</evidence>
<dbReference type="Proteomes" id="UP001365128">
    <property type="component" value="Unassembled WGS sequence"/>
</dbReference>
<accession>A0ABR1MK98</accession>
<organism evidence="1 2">
    <name type="scientific">Phyllosticta citricarpa</name>
    <dbReference type="NCBI Taxonomy" id="55181"/>
    <lineage>
        <taxon>Eukaryota</taxon>
        <taxon>Fungi</taxon>
        <taxon>Dikarya</taxon>
        <taxon>Ascomycota</taxon>
        <taxon>Pezizomycotina</taxon>
        <taxon>Dothideomycetes</taxon>
        <taxon>Dothideomycetes incertae sedis</taxon>
        <taxon>Botryosphaeriales</taxon>
        <taxon>Phyllostictaceae</taxon>
        <taxon>Phyllosticta</taxon>
    </lineage>
</organism>
<name>A0ABR1MK98_9PEZI</name>
<comment type="caution">
    <text evidence="1">The sequence shown here is derived from an EMBL/GenBank/DDBJ whole genome shotgun (WGS) entry which is preliminary data.</text>
</comment>
<keyword evidence="2" id="KW-1185">Reference proteome</keyword>
<dbReference type="EMBL" id="JBBPDW010000006">
    <property type="protein sequence ID" value="KAK7551629.1"/>
    <property type="molecule type" value="Genomic_DNA"/>
</dbReference>
<proteinExistence type="predicted"/>
<gene>
    <name evidence="1" type="ORF">IWX46DRAFT_390611</name>
</gene>